<evidence type="ECO:0000313" key="3">
    <source>
        <dbReference type="Proteomes" id="UP001302257"/>
    </source>
</evidence>
<dbReference type="RefSeq" id="WP_313868004.1">
    <property type="nucleotide sequence ID" value="NZ_CP132507.1"/>
</dbReference>
<keyword evidence="1" id="KW-0472">Membrane</keyword>
<dbReference type="InterPro" id="IPR045584">
    <property type="entry name" value="Pilin-like"/>
</dbReference>
<dbReference type="EMBL" id="CP132507">
    <property type="protein sequence ID" value="WNO05219.1"/>
    <property type="molecule type" value="Genomic_DNA"/>
</dbReference>
<feature type="transmembrane region" description="Helical" evidence="1">
    <location>
        <begin position="12"/>
        <end position="32"/>
    </location>
</feature>
<dbReference type="Proteomes" id="UP001302257">
    <property type="component" value="Chromosome"/>
</dbReference>
<organism evidence="2 3">
    <name type="scientific">Rhodoferax mekongensis</name>
    <dbReference type="NCBI Taxonomy" id="3068341"/>
    <lineage>
        <taxon>Bacteria</taxon>
        <taxon>Pseudomonadati</taxon>
        <taxon>Pseudomonadota</taxon>
        <taxon>Betaproteobacteria</taxon>
        <taxon>Burkholderiales</taxon>
        <taxon>Comamonadaceae</taxon>
        <taxon>Rhodoferax</taxon>
    </lineage>
</organism>
<dbReference type="Gene3D" id="3.30.700.10">
    <property type="entry name" value="Glycoprotein, Type 4 Pilin"/>
    <property type="match status" value="1"/>
</dbReference>
<sequence>MAARCRSGQAGFTLVELVMVIVLLGILAVYAVPRILNSGDFYARGFHDQSLAFLRYAQKTAIAQRRTVCVILSSNAINLRIANAAGSNTCSAALAGPAGEAGLSARSGVAFNGTPLSFNFDALGQPVQTSTGVSAATQTLQVANVSPSITIEAATGYVHE</sequence>
<keyword evidence="1" id="KW-0812">Transmembrane</keyword>
<proteinExistence type="predicted"/>
<keyword evidence="3" id="KW-1185">Reference proteome</keyword>
<protein>
    <submittedName>
        <fullName evidence="2">Prepilin-type N-terminal cleavage/methylation domain-containing protein</fullName>
    </submittedName>
</protein>
<evidence type="ECO:0000256" key="1">
    <source>
        <dbReference type="SAM" id="Phobius"/>
    </source>
</evidence>
<reference evidence="2 3" key="1">
    <citation type="submission" date="2023-08" db="EMBL/GenBank/DDBJ databases">
        <title>Rhodoferax potami sp. nov. and Rhodoferax mekongensis sp. nov., isolated from the Mekong River in Thailand.</title>
        <authorList>
            <person name="Kitikhun S."/>
            <person name="Charoenyingcharoen P."/>
            <person name="Siriarchawattana P."/>
            <person name="Likhitrattanapisal S."/>
            <person name="Nilsakha T."/>
            <person name="Chanpet A."/>
            <person name="Rattanawaree P."/>
            <person name="Ingsriswang S."/>
        </authorList>
    </citation>
    <scope>NUCLEOTIDE SEQUENCE [LARGE SCALE GENOMIC DNA]</scope>
    <source>
        <strain evidence="2 3">TBRC 17307</strain>
    </source>
</reference>
<dbReference type="InterPro" id="IPR012902">
    <property type="entry name" value="N_methyl_site"/>
</dbReference>
<dbReference type="SUPFAM" id="SSF54523">
    <property type="entry name" value="Pili subunits"/>
    <property type="match status" value="1"/>
</dbReference>
<gene>
    <name evidence="2" type="ORF">RAN89_02010</name>
</gene>
<dbReference type="Pfam" id="PF07963">
    <property type="entry name" value="N_methyl"/>
    <property type="match status" value="1"/>
</dbReference>
<dbReference type="NCBIfam" id="TIGR02532">
    <property type="entry name" value="IV_pilin_GFxxxE"/>
    <property type="match status" value="1"/>
</dbReference>
<name>A0ABZ0AZX5_9BURK</name>
<keyword evidence="1" id="KW-1133">Transmembrane helix</keyword>
<evidence type="ECO:0000313" key="2">
    <source>
        <dbReference type="EMBL" id="WNO05219.1"/>
    </source>
</evidence>
<accession>A0ABZ0AZX5</accession>